<organism evidence="6 7">
    <name type="scientific">Ceratopteris richardii</name>
    <name type="common">Triangle waterfern</name>
    <dbReference type="NCBI Taxonomy" id="49495"/>
    <lineage>
        <taxon>Eukaryota</taxon>
        <taxon>Viridiplantae</taxon>
        <taxon>Streptophyta</taxon>
        <taxon>Embryophyta</taxon>
        <taxon>Tracheophyta</taxon>
        <taxon>Polypodiopsida</taxon>
        <taxon>Polypodiidae</taxon>
        <taxon>Polypodiales</taxon>
        <taxon>Pteridineae</taxon>
        <taxon>Pteridaceae</taxon>
        <taxon>Parkerioideae</taxon>
        <taxon>Ceratopteris</taxon>
    </lineage>
</organism>
<dbReference type="Proteomes" id="UP000825935">
    <property type="component" value="Chromosome 10"/>
</dbReference>
<dbReference type="GO" id="GO:0009834">
    <property type="term" value="P:plant-type secondary cell wall biogenesis"/>
    <property type="evidence" value="ECO:0007669"/>
    <property type="project" value="TreeGrafter"/>
</dbReference>
<evidence type="ECO:0000256" key="3">
    <source>
        <dbReference type="ARBA" id="ARBA00022968"/>
    </source>
</evidence>
<proteinExistence type="inferred from homology"/>
<keyword evidence="3" id="KW-0812">Transmembrane</keyword>
<sequence>MSLLRGCFCTSKSHGDKFLATSPSGCLRLCLCRRLFLTVSIIFVVKGLRPSQDLHLRQGDGSVHDSRSPSEKAMKIYIYDVPAALHEDVAEKEPRCTTHMFASEIEIHKFLLASIVRTLDPQEADWFYTPMYTNCDLSEQGLPLITGVPQLVRSAVTHISVSWPYWNRSGGADHFFVVPHDFGACFHFQEKAAIWRGIYPLLRRATLIQTFGQSNHPCMGNNYIIIPPYVPPTMVAVHRLSPATPRSIFAYFRGTIYDVRNDPKGGYYARGIRAALWEAFREHPMFDIATDHPTTYYEDMQRSLFCLCPRGWAPWSPRIVEAVILGCIPVIIADDIVLPFEDVIPWDKMAVFVNESNVGDLDAILASMSAFEVKQKQVILADPAIKNALLFSKDRIQGDAFHLILSSLSRQLRHVRLHVPNPR</sequence>
<dbReference type="OrthoDB" id="1924787at2759"/>
<dbReference type="PANTHER" id="PTHR11062">
    <property type="entry name" value="EXOSTOSIN HEPARAN SULFATE GLYCOSYLTRANSFERASE -RELATED"/>
    <property type="match status" value="1"/>
</dbReference>
<dbReference type="GO" id="GO:0016757">
    <property type="term" value="F:glycosyltransferase activity"/>
    <property type="evidence" value="ECO:0007669"/>
    <property type="project" value="InterPro"/>
</dbReference>
<evidence type="ECO:0000313" key="7">
    <source>
        <dbReference type="Proteomes" id="UP000825935"/>
    </source>
</evidence>
<dbReference type="InterPro" id="IPR040911">
    <property type="entry name" value="Exostosin_GT47"/>
</dbReference>
<protein>
    <recommendedName>
        <fullName evidence="5">Exostosin GT47 domain-containing protein</fullName>
    </recommendedName>
</protein>
<comment type="caution">
    <text evidence="6">The sequence shown here is derived from an EMBL/GenBank/DDBJ whole genome shotgun (WGS) entry which is preliminary data.</text>
</comment>
<keyword evidence="4" id="KW-0333">Golgi apparatus</keyword>
<evidence type="ECO:0000313" key="6">
    <source>
        <dbReference type="EMBL" id="KAH7426560.1"/>
    </source>
</evidence>
<comment type="subcellular location">
    <subcellularLocation>
        <location evidence="1">Golgi apparatus membrane</location>
        <topology evidence="1">Single-pass type II membrane protein</topology>
    </subcellularLocation>
</comment>
<reference evidence="6" key="1">
    <citation type="submission" date="2021-08" db="EMBL/GenBank/DDBJ databases">
        <title>WGS assembly of Ceratopteris richardii.</title>
        <authorList>
            <person name="Marchant D.B."/>
            <person name="Chen G."/>
            <person name="Jenkins J."/>
            <person name="Shu S."/>
            <person name="Leebens-Mack J."/>
            <person name="Grimwood J."/>
            <person name="Schmutz J."/>
            <person name="Soltis P."/>
            <person name="Soltis D."/>
            <person name="Chen Z.-H."/>
        </authorList>
    </citation>
    <scope>NUCLEOTIDE SEQUENCE</scope>
    <source>
        <strain evidence="6">Whitten #5841</strain>
        <tissue evidence="6">Leaf</tissue>
    </source>
</reference>
<evidence type="ECO:0000256" key="1">
    <source>
        <dbReference type="ARBA" id="ARBA00004323"/>
    </source>
</evidence>
<dbReference type="GO" id="GO:0010417">
    <property type="term" value="P:glucuronoxylan biosynthetic process"/>
    <property type="evidence" value="ECO:0007669"/>
    <property type="project" value="TreeGrafter"/>
</dbReference>
<comment type="similarity">
    <text evidence="2">Belongs to the glycosyltransferase 47 family.</text>
</comment>
<keyword evidence="7" id="KW-1185">Reference proteome</keyword>
<accession>A0A8T2TWA4</accession>
<evidence type="ECO:0000256" key="2">
    <source>
        <dbReference type="ARBA" id="ARBA00010271"/>
    </source>
</evidence>
<gene>
    <name evidence="6" type="ORF">KP509_10G006200</name>
</gene>
<feature type="domain" description="Exostosin GT47" evidence="5">
    <location>
        <begin position="71"/>
        <end position="368"/>
    </location>
</feature>
<dbReference type="InterPro" id="IPR004263">
    <property type="entry name" value="Exostosin"/>
</dbReference>
<dbReference type="OMA" id="FATEIYI"/>
<evidence type="ECO:0000259" key="5">
    <source>
        <dbReference type="Pfam" id="PF03016"/>
    </source>
</evidence>
<dbReference type="PANTHER" id="PTHR11062:SF200">
    <property type="entry name" value="BETA-1,4-XYLOSYLTRANSFERASE IRX10L-RELATED"/>
    <property type="match status" value="1"/>
</dbReference>
<dbReference type="GO" id="GO:0000139">
    <property type="term" value="C:Golgi membrane"/>
    <property type="evidence" value="ECO:0007669"/>
    <property type="project" value="UniProtKB-SubCell"/>
</dbReference>
<evidence type="ECO:0000256" key="4">
    <source>
        <dbReference type="ARBA" id="ARBA00023034"/>
    </source>
</evidence>
<dbReference type="EMBL" id="CM035415">
    <property type="protein sequence ID" value="KAH7426560.1"/>
    <property type="molecule type" value="Genomic_DNA"/>
</dbReference>
<keyword evidence="3" id="KW-0735">Signal-anchor</keyword>
<name>A0A8T2TWA4_CERRI</name>
<dbReference type="AlphaFoldDB" id="A0A8T2TWA4"/>
<dbReference type="Pfam" id="PF03016">
    <property type="entry name" value="Exostosin_GT47"/>
    <property type="match status" value="1"/>
</dbReference>